<keyword evidence="8 9" id="KW-0472">Membrane</keyword>
<dbReference type="PRINTS" id="PR01506">
    <property type="entry name" value="TATBPROTEIN"/>
</dbReference>
<dbReference type="InterPro" id="IPR003369">
    <property type="entry name" value="TatA/B/E"/>
</dbReference>
<evidence type="ECO:0000256" key="5">
    <source>
        <dbReference type="ARBA" id="ARBA00022927"/>
    </source>
</evidence>
<evidence type="ECO:0000256" key="9">
    <source>
        <dbReference type="SAM" id="Phobius"/>
    </source>
</evidence>
<organism evidence="10 11">
    <name type="scientific">Candidatus Ruthia endofausta</name>
    <dbReference type="NCBI Taxonomy" id="2738852"/>
    <lineage>
        <taxon>Bacteria</taxon>
        <taxon>Pseudomonadati</taxon>
        <taxon>Pseudomonadota</taxon>
        <taxon>Gammaproteobacteria</taxon>
        <taxon>Candidatus Pseudothioglobaceae</taxon>
        <taxon>Candidatus Ruthturnera</taxon>
    </lineage>
</organism>
<keyword evidence="11" id="KW-1185">Reference proteome</keyword>
<dbReference type="NCBIfam" id="TIGR01410">
    <property type="entry name" value="tatB"/>
    <property type="match status" value="1"/>
</dbReference>
<evidence type="ECO:0000256" key="1">
    <source>
        <dbReference type="ARBA" id="ARBA00004167"/>
    </source>
</evidence>
<dbReference type="AlphaFoldDB" id="A0A6N0HN75"/>
<dbReference type="GO" id="GO:0016020">
    <property type="term" value="C:membrane"/>
    <property type="evidence" value="ECO:0007669"/>
    <property type="project" value="UniProtKB-SubCell"/>
</dbReference>
<keyword evidence="5" id="KW-0653">Protein transport</keyword>
<dbReference type="GO" id="GO:0043953">
    <property type="term" value="P:protein transport by the Tat complex"/>
    <property type="evidence" value="ECO:0007669"/>
    <property type="project" value="InterPro"/>
</dbReference>
<reference evidence="10 11" key="1">
    <citation type="submission" date="2020-05" db="EMBL/GenBank/DDBJ databases">
        <title>Horizontal transmission and recombination maintain forever young bacterial symbiont genomes.</title>
        <authorList>
            <person name="Russell S.L."/>
            <person name="Pepper-Tunick E."/>
            <person name="Svedberg J."/>
            <person name="Byrne A."/>
            <person name="Ruelas Castillo J."/>
            <person name="Vollmers C."/>
            <person name="Beinart R.A."/>
            <person name="Corbett-Detig R."/>
        </authorList>
    </citation>
    <scope>NUCLEOTIDE SEQUENCE [LARGE SCALE GENOMIC DNA]</scope>
    <source>
        <strain evidence="10">JDF_Ridge</strain>
    </source>
</reference>
<evidence type="ECO:0000256" key="8">
    <source>
        <dbReference type="ARBA" id="ARBA00023136"/>
    </source>
</evidence>
<evidence type="ECO:0000256" key="2">
    <source>
        <dbReference type="ARBA" id="ARBA00022448"/>
    </source>
</evidence>
<keyword evidence="4 9" id="KW-0812">Transmembrane</keyword>
<name>A0A6N0HN75_9GAMM</name>
<dbReference type="RefSeq" id="WP_174605215.1">
    <property type="nucleotide sequence ID" value="NZ_CP054490.1"/>
</dbReference>
<proteinExistence type="predicted"/>
<dbReference type="PANTHER" id="PTHR33162">
    <property type="entry name" value="SEC-INDEPENDENT PROTEIN TRANSLOCASE PROTEIN TATA, CHLOROPLASTIC"/>
    <property type="match status" value="1"/>
</dbReference>
<dbReference type="GO" id="GO:0008320">
    <property type="term" value="F:protein transmembrane transporter activity"/>
    <property type="evidence" value="ECO:0007669"/>
    <property type="project" value="InterPro"/>
</dbReference>
<keyword evidence="7" id="KW-0811">Translocation</keyword>
<dbReference type="KEGG" id="reo:HUE58_00870"/>
<evidence type="ECO:0000256" key="3">
    <source>
        <dbReference type="ARBA" id="ARBA00022475"/>
    </source>
</evidence>
<comment type="subcellular location">
    <subcellularLocation>
        <location evidence="1">Membrane</location>
        <topology evidence="1">Single-pass membrane protein</topology>
    </subcellularLocation>
</comment>
<gene>
    <name evidence="10" type="primary">tatB</name>
    <name evidence="10" type="ORF">HUE58_00870</name>
</gene>
<evidence type="ECO:0000256" key="7">
    <source>
        <dbReference type="ARBA" id="ARBA00023010"/>
    </source>
</evidence>
<evidence type="ECO:0000256" key="6">
    <source>
        <dbReference type="ARBA" id="ARBA00022989"/>
    </source>
</evidence>
<keyword evidence="3" id="KW-1003">Cell membrane</keyword>
<protein>
    <submittedName>
        <fullName evidence="10">Twin-arginine translocase subunit TatB</fullName>
    </submittedName>
</protein>
<dbReference type="Proteomes" id="UP000509429">
    <property type="component" value="Chromosome"/>
</dbReference>
<evidence type="ECO:0000313" key="10">
    <source>
        <dbReference type="EMBL" id="QKQ23775.1"/>
    </source>
</evidence>
<feature type="transmembrane region" description="Helical" evidence="9">
    <location>
        <begin position="6"/>
        <end position="22"/>
    </location>
</feature>
<keyword evidence="2" id="KW-0813">Transport</keyword>
<dbReference type="PANTHER" id="PTHR33162:SF1">
    <property type="entry name" value="SEC-INDEPENDENT PROTEIN TRANSLOCASE PROTEIN TATA, CHLOROPLASTIC"/>
    <property type="match status" value="1"/>
</dbReference>
<dbReference type="EMBL" id="CP054490">
    <property type="protein sequence ID" value="QKQ23775.1"/>
    <property type="molecule type" value="Genomic_DNA"/>
</dbReference>
<evidence type="ECO:0000256" key="4">
    <source>
        <dbReference type="ARBA" id="ARBA00022692"/>
    </source>
</evidence>
<dbReference type="InterPro" id="IPR018448">
    <property type="entry name" value="TatB"/>
</dbReference>
<accession>A0A6N0HN75</accession>
<dbReference type="Pfam" id="PF02416">
    <property type="entry name" value="TatA_B_E"/>
    <property type="match status" value="1"/>
</dbReference>
<keyword evidence="6 9" id="KW-1133">Transmembrane helix</keyword>
<evidence type="ECO:0000313" key="11">
    <source>
        <dbReference type="Proteomes" id="UP000509429"/>
    </source>
</evidence>
<sequence length="100" mass="11344">MFDVGFWEFALIGIIALIIVGPERMPVIARKAGTYIGKAKRFIANIQDDISDEFEMDKLKEHLNAVDKKSNILEIFDDTKNTLSDAKNTLNDIKNNTDQK</sequence>
<dbReference type="Gene3D" id="1.20.5.3310">
    <property type="match status" value="1"/>
</dbReference>